<dbReference type="Gene3D" id="1.20.1250.20">
    <property type="entry name" value="MFS general substrate transporter like domains"/>
    <property type="match status" value="1"/>
</dbReference>
<sequence length="499" mass="50709">MTEPVVASDIPRPAAAAPRTRWTALIALCAGFLMIVLDTTIVSVAQASIQQELDFSQAGLAWLVNGYLIAFGGLLLLAGRVGDLLGRKRVFLGGLWLFLLASLLCGLARSQETLIAARFVQGVGGAFASSVILGMIVALFPTARERGRAIAIYAFVGSAGASLGLVAGGLLVDALSWHWIFFVNLPIGLVTIAVAARVLERDEPLGLRAGADVPGALLIVAAQMLGIYAIVAAGEHGFGTARTLLLGPLALALLGLFLLRETRAAHPLMPLRLLRVPDLAAANLVQALAIAGMFGMQFMLALQLQLVLGLSPLQVGFAMVPIALAIGATSLGFTARLMARIGPKATALPGLLLIAAGLLWLQRAPADGSYWLDVFPALLPLGIGGGLLMPALSTLAMANAPTADAGLASGLANTTQQIGGAIGLAVLATASASRSDALRDGGASAAEALAGGIGLAFAISAALALVAGAVALPLLSGRPRVGRRRAATAAARGAASPRT</sequence>
<feature type="domain" description="Major facilitator superfamily (MFS) profile" evidence="8">
    <location>
        <begin position="24"/>
        <end position="479"/>
    </location>
</feature>
<dbReference type="AlphaFoldDB" id="A0A840IHX3"/>
<dbReference type="Gene3D" id="1.20.1720.10">
    <property type="entry name" value="Multidrug resistance protein D"/>
    <property type="match status" value="1"/>
</dbReference>
<dbReference type="RefSeq" id="WP_183343504.1">
    <property type="nucleotide sequence ID" value="NZ_JACHNU010000005.1"/>
</dbReference>
<dbReference type="EMBL" id="JACHNU010000005">
    <property type="protein sequence ID" value="MBB4663773.1"/>
    <property type="molecule type" value="Genomic_DNA"/>
</dbReference>
<comment type="subcellular location">
    <subcellularLocation>
        <location evidence="1">Cell membrane</location>
        <topology evidence="1">Multi-pass membrane protein</topology>
    </subcellularLocation>
</comment>
<evidence type="ECO:0000256" key="7">
    <source>
        <dbReference type="SAM" id="Phobius"/>
    </source>
</evidence>
<keyword evidence="10" id="KW-1185">Reference proteome</keyword>
<feature type="transmembrane region" description="Helical" evidence="7">
    <location>
        <begin position="280"/>
        <end position="301"/>
    </location>
</feature>
<feature type="transmembrane region" description="Helical" evidence="7">
    <location>
        <begin position="313"/>
        <end position="333"/>
    </location>
</feature>
<feature type="transmembrane region" description="Helical" evidence="7">
    <location>
        <begin position="115"/>
        <end position="140"/>
    </location>
</feature>
<evidence type="ECO:0000313" key="10">
    <source>
        <dbReference type="Proteomes" id="UP000585272"/>
    </source>
</evidence>
<feature type="transmembrane region" description="Helical" evidence="7">
    <location>
        <begin position="22"/>
        <end position="47"/>
    </location>
</feature>
<dbReference type="InterPro" id="IPR020846">
    <property type="entry name" value="MFS_dom"/>
</dbReference>
<dbReference type="PROSITE" id="PS50850">
    <property type="entry name" value="MFS"/>
    <property type="match status" value="1"/>
</dbReference>
<dbReference type="Pfam" id="PF07690">
    <property type="entry name" value="MFS_1"/>
    <property type="match status" value="1"/>
</dbReference>
<accession>A0A840IHX3</accession>
<keyword evidence="5 7" id="KW-1133">Transmembrane helix</keyword>
<dbReference type="PANTHER" id="PTHR42718">
    <property type="entry name" value="MAJOR FACILITATOR SUPERFAMILY MULTIDRUG TRANSPORTER MFSC"/>
    <property type="match status" value="1"/>
</dbReference>
<keyword evidence="2" id="KW-0813">Transport</keyword>
<protein>
    <submittedName>
        <fullName evidence="9">EmrB/QacA subfamily drug resistance transporter</fullName>
    </submittedName>
</protein>
<evidence type="ECO:0000256" key="6">
    <source>
        <dbReference type="ARBA" id="ARBA00023136"/>
    </source>
</evidence>
<keyword evidence="3" id="KW-1003">Cell membrane</keyword>
<proteinExistence type="predicted"/>
<evidence type="ECO:0000313" key="9">
    <source>
        <dbReference type="EMBL" id="MBB4663773.1"/>
    </source>
</evidence>
<keyword evidence="6 7" id="KW-0472">Membrane</keyword>
<dbReference type="GO" id="GO:0022857">
    <property type="term" value="F:transmembrane transporter activity"/>
    <property type="evidence" value="ECO:0007669"/>
    <property type="project" value="InterPro"/>
</dbReference>
<feature type="transmembrane region" description="Helical" evidence="7">
    <location>
        <begin position="410"/>
        <end position="432"/>
    </location>
</feature>
<feature type="transmembrane region" description="Helical" evidence="7">
    <location>
        <begin position="90"/>
        <end position="109"/>
    </location>
</feature>
<feature type="transmembrane region" description="Helical" evidence="7">
    <location>
        <begin position="59"/>
        <end position="78"/>
    </location>
</feature>
<evidence type="ECO:0000256" key="3">
    <source>
        <dbReference type="ARBA" id="ARBA00022475"/>
    </source>
</evidence>
<evidence type="ECO:0000256" key="5">
    <source>
        <dbReference type="ARBA" id="ARBA00022989"/>
    </source>
</evidence>
<evidence type="ECO:0000256" key="4">
    <source>
        <dbReference type="ARBA" id="ARBA00022692"/>
    </source>
</evidence>
<dbReference type="CDD" id="cd17321">
    <property type="entry name" value="MFS_MMR_MDR_like"/>
    <property type="match status" value="1"/>
</dbReference>
<evidence type="ECO:0000256" key="2">
    <source>
        <dbReference type="ARBA" id="ARBA00022448"/>
    </source>
</evidence>
<reference evidence="9 10" key="1">
    <citation type="submission" date="2020-08" db="EMBL/GenBank/DDBJ databases">
        <title>Genomic Encyclopedia of Archaeal and Bacterial Type Strains, Phase II (KMG-II): from individual species to whole genera.</title>
        <authorList>
            <person name="Goeker M."/>
        </authorList>
    </citation>
    <scope>NUCLEOTIDE SEQUENCE [LARGE SCALE GENOMIC DNA]</scope>
    <source>
        <strain evidence="9 10">DSM 23288</strain>
    </source>
</reference>
<feature type="transmembrane region" description="Helical" evidence="7">
    <location>
        <begin position="374"/>
        <end position="398"/>
    </location>
</feature>
<feature type="transmembrane region" description="Helical" evidence="7">
    <location>
        <begin position="152"/>
        <end position="171"/>
    </location>
</feature>
<feature type="transmembrane region" description="Helical" evidence="7">
    <location>
        <begin position="452"/>
        <end position="475"/>
    </location>
</feature>
<comment type="caution">
    <text evidence="9">The sequence shown here is derived from an EMBL/GenBank/DDBJ whole genome shotgun (WGS) entry which is preliminary data.</text>
</comment>
<dbReference type="InterPro" id="IPR036259">
    <property type="entry name" value="MFS_trans_sf"/>
</dbReference>
<dbReference type="GO" id="GO:0005886">
    <property type="term" value="C:plasma membrane"/>
    <property type="evidence" value="ECO:0007669"/>
    <property type="project" value="UniProtKB-SubCell"/>
</dbReference>
<evidence type="ECO:0000256" key="1">
    <source>
        <dbReference type="ARBA" id="ARBA00004651"/>
    </source>
</evidence>
<name>A0A840IHX3_9ACTN</name>
<dbReference type="PANTHER" id="PTHR42718:SF46">
    <property type="entry name" value="BLR6921 PROTEIN"/>
    <property type="match status" value="1"/>
</dbReference>
<dbReference type="SUPFAM" id="SSF103473">
    <property type="entry name" value="MFS general substrate transporter"/>
    <property type="match status" value="1"/>
</dbReference>
<feature type="transmembrane region" description="Helical" evidence="7">
    <location>
        <begin position="345"/>
        <end position="362"/>
    </location>
</feature>
<feature type="transmembrane region" description="Helical" evidence="7">
    <location>
        <begin position="211"/>
        <end position="233"/>
    </location>
</feature>
<evidence type="ECO:0000259" key="8">
    <source>
        <dbReference type="PROSITE" id="PS50850"/>
    </source>
</evidence>
<feature type="transmembrane region" description="Helical" evidence="7">
    <location>
        <begin position="177"/>
        <end position="199"/>
    </location>
</feature>
<feature type="transmembrane region" description="Helical" evidence="7">
    <location>
        <begin position="239"/>
        <end position="259"/>
    </location>
</feature>
<dbReference type="Proteomes" id="UP000585272">
    <property type="component" value="Unassembled WGS sequence"/>
</dbReference>
<gene>
    <name evidence="9" type="ORF">BDZ31_003374</name>
</gene>
<organism evidence="9 10">
    <name type="scientific">Conexibacter arvalis</name>
    <dbReference type="NCBI Taxonomy" id="912552"/>
    <lineage>
        <taxon>Bacteria</taxon>
        <taxon>Bacillati</taxon>
        <taxon>Actinomycetota</taxon>
        <taxon>Thermoleophilia</taxon>
        <taxon>Solirubrobacterales</taxon>
        <taxon>Conexibacteraceae</taxon>
        <taxon>Conexibacter</taxon>
    </lineage>
</organism>
<keyword evidence="4 7" id="KW-0812">Transmembrane</keyword>
<dbReference type="InterPro" id="IPR011701">
    <property type="entry name" value="MFS"/>
</dbReference>